<comment type="caution">
    <text evidence="1">The sequence shown here is derived from an EMBL/GenBank/DDBJ whole genome shotgun (WGS) entry which is preliminary data.</text>
</comment>
<dbReference type="GeneID" id="81358590"/>
<evidence type="ECO:0000313" key="1">
    <source>
        <dbReference type="EMBL" id="KAJ5100117.1"/>
    </source>
</evidence>
<evidence type="ECO:0000313" key="2">
    <source>
        <dbReference type="Proteomes" id="UP001149074"/>
    </source>
</evidence>
<name>A0A9W9FHK6_9EURO</name>
<dbReference type="EMBL" id="JAPQKI010000005">
    <property type="protein sequence ID" value="KAJ5100117.1"/>
    <property type="molecule type" value="Genomic_DNA"/>
</dbReference>
<dbReference type="Proteomes" id="UP001149074">
    <property type="component" value="Unassembled WGS sequence"/>
</dbReference>
<organism evidence="1 2">
    <name type="scientific">Penicillium argentinense</name>
    <dbReference type="NCBI Taxonomy" id="1131581"/>
    <lineage>
        <taxon>Eukaryota</taxon>
        <taxon>Fungi</taxon>
        <taxon>Dikarya</taxon>
        <taxon>Ascomycota</taxon>
        <taxon>Pezizomycotina</taxon>
        <taxon>Eurotiomycetes</taxon>
        <taxon>Eurotiomycetidae</taxon>
        <taxon>Eurotiales</taxon>
        <taxon>Aspergillaceae</taxon>
        <taxon>Penicillium</taxon>
    </lineage>
</organism>
<dbReference type="AlphaFoldDB" id="A0A9W9FHK6"/>
<sequence>MVLAPAIQAFQSDQGNCVEPAPSTKSTWGQDLNAPQNASIPTPHDAMHVAKKKMQPISCIIQCDAFEANGRLHCTGRDASPWRDLHTHTGRVSRPRGTSWPQHVQGGAVPAVGWCVFHETELIVMLLGELSGTERRGDCHLKLRVEQENLAPVLFETVSRLEGTRWLVPFLSANSGRWTTREDATPSWRGPACSPAARRWSYRPAKDSLPLRIPRKCPAMALPPWTPPGPAGNRRTSPDFVIVGPNPIWEVID</sequence>
<dbReference type="OrthoDB" id="4368008at2759"/>
<accession>A0A9W9FHK6</accession>
<proteinExistence type="predicted"/>
<dbReference type="RefSeq" id="XP_056475770.1">
    <property type="nucleotide sequence ID" value="XM_056619611.1"/>
</dbReference>
<gene>
    <name evidence="1" type="ORF">N7532_007118</name>
</gene>
<reference evidence="1" key="1">
    <citation type="submission" date="2022-11" db="EMBL/GenBank/DDBJ databases">
        <authorList>
            <person name="Petersen C."/>
        </authorList>
    </citation>
    <scope>NUCLEOTIDE SEQUENCE</scope>
    <source>
        <strain evidence="1">IBT 30761</strain>
    </source>
</reference>
<reference evidence="1" key="2">
    <citation type="journal article" date="2023" name="IMA Fungus">
        <title>Comparative genomic study of the Penicillium genus elucidates a diverse pangenome and 15 lateral gene transfer events.</title>
        <authorList>
            <person name="Petersen C."/>
            <person name="Sorensen T."/>
            <person name="Nielsen M.R."/>
            <person name="Sondergaard T.E."/>
            <person name="Sorensen J.L."/>
            <person name="Fitzpatrick D.A."/>
            <person name="Frisvad J.C."/>
            <person name="Nielsen K.L."/>
        </authorList>
    </citation>
    <scope>NUCLEOTIDE SEQUENCE</scope>
    <source>
        <strain evidence="1">IBT 30761</strain>
    </source>
</reference>
<keyword evidence="2" id="KW-1185">Reference proteome</keyword>
<protein>
    <submittedName>
        <fullName evidence="1">Uncharacterized protein</fullName>
    </submittedName>
</protein>